<proteinExistence type="predicted"/>
<evidence type="ECO:0000259" key="3">
    <source>
        <dbReference type="Pfam" id="PF01757"/>
    </source>
</evidence>
<protein>
    <recommendedName>
        <fullName evidence="3">Acyltransferase 3 domain-containing protein</fullName>
    </recommendedName>
</protein>
<dbReference type="Proteomes" id="UP000323046">
    <property type="component" value="Chromosome"/>
</dbReference>
<feature type="region of interest" description="Disordered" evidence="1">
    <location>
        <begin position="377"/>
        <end position="402"/>
    </location>
</feature>
<dbReference type="InterPro" id="IPR002656">
    <property type="entry name" value="Acyl_transf_3_dom"/>
</dbReference>
<dbReference type="RefSeq" id="WP_150175315.1">
    <property type="nucleotide sequence ID" value="NZ_CP029193.1"/>
</dbReference>
<keyword evidence="2" id="KW-0812">Transmembrane</keyword>
<feature type="compositionally biased region" description="Basic and acidic residues" evidence="1">
    <location>
        <begin position="386"/>
        <end position="402"/>
    </location>
</feature>
<feature type="compositionally biased region" description="Low complexity" evidence="1">
    <location>
        <begin position="12"/>
        <end position="28"/>
    </location>
</feature>
<dbReference type="PANTHER" id="PTHR37312">
    <property type="entry name" value="MEMBRANE-BOUND ACYLTRANSFERASE YKRP-RELATED"/>
    <property type="match status" value="1"/>
</dbReference>
<sequence length="402" mass="45280">MSETARPTGPHALALPPQRPTLRPLTTANPGAHAAGRSKQRDSFFDNAKYLAIVLVAMGHAWEPLRGDSRAAAALYITVYTFHMPAFIVISGYFSRSFDASAQRIRRLVTGIAVPYVIFEVAYTFFKRWAGDDPDYPISLLDPWYLTWFLAALFIWRLTTPLWKLVRWPLPIALAIAVLASVSPDIGDDLDLQRVLQFLPFFVLGLVLKPAHFQMVRRREARILALPVFAAALAFAYWAAPRMNAAWFYRRDSAQELAAPGWSGAVMTIALFGCSLILVACFFAWVPGRKLWFTALGAGTLYGYLLHGFLAKGSRFWDWYDADWVHRPLGEITVTLLAGTVITLLCTPPVQRVFRFAMEPRMTWAFRQDATALARGKGLAQVEGQRQQEQKQQEQKQKEPAE</sequence>
<dbReference type="EMBL" id="CP029193">
    <property type="protein sequence ID" value="QES32010.1"/>
    <property type="molecule type" value="Genomic_DNA"/>
</dbReference>
<feature type="transmembrane region" description="Helical" evidence="2">
    <location>
        <begin position="223"/>
        <end position="240"/>
    </location>
</feature>
<evidence type="ECO:0000313" key="5">
    <source>
        <dbReference type="Proteomes" id="UP000323046"/>
    </source>
</evidence>
<dbReference type="InterPro" id="IPR052734">
    <property type="entry name" value="Nod_factor_acetyltransferase"/>
</dbReference>
<evidence type="ECO:0000313" key="4">
    <source>
        <dbReference type="EMBL" id="QES32010.1"/>
    </source>
</evidence>
<feature type="transmembrane region" description="Helical" evidence="2">
    <location>
        <begin position="291"/>
        <end position="310"/>
    </location>
</feature>
<feature type="transmembrane region" description="Helical" evidence="2">
    <location>
        <begin position="260"/>
        <end position="284"/>
    </location>
</feature>
<gene>
    <name evidence="4" type="ORF">DEJ47_36085</name>
</gene>
<keyword evidence="2" id="KW-0472">Membrane</keyword>
<organism evidence="4 5">
    <name type="scientific">Streptomyces venezuelae</name>
    <dbReference type="NCBI Taxonomy" id="54571"/>
    <lineage>
        <taxon>Bacteria</taxon>
        <taxon>Bacillati</taxon>
        <taxon>Actinomycetota</taxon>
        <taxon>Actinomycetes</taxon>
        <taxon>Kitasatosporales</taxon>
        <taxon>Streptomycetaceae</taxon>
        <taxon>Streptomyces</taxon>
    </lineage>
</organism>
<dbReference type="OrthoDB" id="6623990at2"/>
<evidence type="ECO:0000256" key="2">
    <source>
        <dbReference type="SAM" id="Phobius"/>
    </source>
</evidence>
<feature type="transmembrane region" description="Helical" evidence="2">
    <location>
        <begin position="330"/>
        <end position="350"/>
    </location>
</feature>
<dbReference type="AlphaFoldDB" id="A0A5P2BPY4"/>
<feature type="transmembrane region" description="Helical" evidence="2">
    <location>
        <begin position="107"/>
        <end position="126"/>
    </location>
</feature>
<feature type="domain" description="Acyltransferase 3" evidence="3">
    <location>
        <begin position="44"/>
        <end position="346"/>
    </location>
</feature>
<keyword evidence="5" id="KW-1185">Reference proteome</keyword>
<feature type="transmembrane region" description="Helical" evidence="2">
    <location>
        <begin position="165"/>
        <end position="183"/>
    </location>
</feature>
<feature type="transmembrane region" description="Helical" evidence="2">
    <location>
        <begin position="44"/>
        <end position="62"/>
    </location>
</feature>
<feature type="transmembrane region" description="Helical" evidence="2">
    <location>
        <begin position="195"/>
        <end position="211"/>
    </location>
</feature>
<keyword evidence="2" id="KW-1133">Transmembrane helix</keyword>
<feature type="region of interest" description="Disordered" evidence="1">
    <location>
        <begin position="1"/>
        <end position="40"/>
    </location>
</feature>
<feature type="transmembrane region" description="Helical" evidence="2">
    <location>
        <begin position="138"/>
        <end position="158"/>
    </location>
</feature>
<reference evidence="4 5" key="1">
    <citation type="submission" date="2018-05" db="EMBL/GenBank/DDBJ databases">
        <title>Streptomyces venezuelae.</title>
        <authorList>
            <person name="Kim W."/>
            <person name="Lee N."/>
            <person name="Cho B.-K."/>
        </authorList>
    </citation>
    <scope>NUCLEOTIDE SEQUENCE [LARGE SCALE GENOMIC DNA]</scope>
    <source>
        <strain evidence="4 5">ATCC 14583</strain>
    </source>
</reference>
<accession>A0A5P2BPY4</accession>
<feature type="transmembrane region" description="Helical" evidence="2">
    <location>
        <begin position="74"/>
        <end position="95"/>
    </location>
</feature>
<dbReference type="PANTHER" id="PTHR37312:SF1">
    <property type="entry name" value="MEMBRANE-BOUND ACYLTRANSFERASE YKRP-RELATED"/>
    <property type="match status" value="1"/>
</dbReference>
<evidence type="ECO:0000256" key="1">
    <source>
        <dbReference type="SAM" id="MobiDB-lite"/>
    </source>
</evidence>
<name>A0A5P2BPY4_STRVZ</name>
<dbReference type="GO" id="GO:0016747">
    <property type="term" value="F:acyltransferase activity, transferring groups other than amino-acyl groups"/>
    <property type="evidence" value="ECO:0007669"/>
    <property type="project" value="InterPro"/>
</dbReference>
<dbReference type="Pfam" id="PF01757">
    <property type="entry name" value="Acyl_transf_3"/>
    <property type="match status" value="1"/>
</dbReference>